<reference evidence="2" key="1">
    <citation type="submission" date="2020-05" db="UniProtKB">
        <authorList>
            <consortium name="EnsemblMetazoa"/>
        </authorList>
    </citation>
    <scope>IDENTIFICATION</scope>
    <source>
        <strain evidence="2">BB02</strain>
    </source>
</reference>
<evidence type="ECO:0000259" key="1">
    <source>
        <dbReference type="PROSITE" id="PS51352"/>
    </source>
</evidence>
<dbReference type="GO" id="GO:0016491">
    <property type="term" value="F:oxidoreductase activity"/>
    <property type="evidence" value="ECO:0007669"/>
    <property type="project" value="InterPro"/>
</dbReference>
<dbReference type="GO" id="GO:0016209">
    <property type="term" value="F:antioxidant activity"/>
    <property type="evidence" value="ECO:0007669"/>
    <property type="project" value="InterPro"/>
</dbReference>
<dbReference type="KEGG" id="bgt:106075352"/>
<dbReference type="PROSITE" id="PS51352">
    <property type="entry name" value="THIOREDOXIN_2"/>
    <property type="match status" value="1"/>
</dbReference>
<accession>A0A2C9KM30</accession>
<dbReference type="InterPro" id="IPR036249">
    <property type="entry name" value="Thioredoxin-like_sf"/>
</dbReference>
<dbReference type="EnsemblMetazoa" id="BGLB021218-RA">
    <property type="protein sequence ID" value="BGLB021218-PA"/>
    <property type="gene ID" value="BGLB021218"/>
</dbReference>
<sequence>MVALQTPACNFKMHAYDFRLKNVDNTIVSLDDFKKKKPKGLVVAFICNHCPFVVAILDKIVKDASELMQYGVEFVAIMPNDYIAYPQDSFEKMQQISKEKKFTFPYLLDDTQEVAKQYGAVCTPDFFGFNADFNLIYRGRLDVSEMTNVDNAERELFNAMVDVSNGIIPNKQNPSKGCSIKWKL</sequence>
<dbReference type="PANTHER" id="PTHR43640">
    <property type="entry name" value="OS07G0260300 PROTEIN"/>
    <property type="match status" value="1"/>
</dbReference>
<gene>
    <name evidence="2" type="primary">106075352</name>
</gene>
<dbReference type="SUPFAM" id="SSF52833">
    <property type="entry name" value="Thioredoxin-like"/>
    <property type="match status" value="1"/>
</dbReference>
<dbReference type="PANTHER" id="PTHR43640:SF1">
    <property type="entry name" value="THIOREDOXIN-DEPENDENT PEROXIREDOXIN"/>
    <property type="match status" value="1"/>
</dbReference>
<evidence type="ECO:0000313" key="2">
    <source>
        <dbReference type="EnsemblMetazoa" id="BGLB021218-PA"/>
    </source>
</evidence>
<dbReference type="Gene3D" id="3.40.30.10">
    <property type="entry name" value="Glutaredoxin"/>
    <property type="match status" value="1"/>
</dbReference>
<organism evidence="2 3">
    <name type="scientific">Biomphalaria glabrata</name>
    <name type="common">Bloodfluke planorb</name>
    <name type="synonym">Freshwater snail</name>
    <dbReference type="NCBI Taxonomy" id="6526"/>
    <lineage>
        <taxon>Eukaryota</taxon>
        <taxon>Metazoa</taxon>
        <taxon>Spiralia</taxon>
        <taxon>Lophotrochozoa</taxon>
        <taxon>Mollusca</taxon>
        <taxon>Gastropoda</taxon>
        <taxon>Heterobranchia</taxon>
        <taxon>Euthyneura</taxon>
        <taxon>Panpulmonata</taxon>
        <taxon>Hygrophila</taxon>
        <taxon>Lymnaeoidea</taxon>
        <taxon>Planorbidae</taxon>
        <taxon>Biomphalaria</taxon>
    </lineage>
</organism>
<dbReference type="InterPro" id="IPR047262">
    <property type="entry name" value="PRX-like1"/>
</dbReference>
<dbReference type="Pfam" id="PF00578">
    <property type="entry name" value="AhpC-TSA"/>
    <property type="match status" value="1"/>
</dbReference>
<dbReference type="InterPro" id="IPR000866">
    <property type="entry name" value="AhpC/TSA"/>
</dbReference>
<dbReference type="InterPro" id="IPR013766">
    <property type="entry name" value="Thioredoxin_domain"/>
</dbReference>
<dbReference type="CDD" id="cd02969">
    <property type="entry name" value="PRX_like1"/>
    <property type="match status" value="1"/>
</dbReference>
<feature type="domain" description="Thioredoxin" evidence="1">
    <location>
        <begin position="2"/>
        <end position="162"/>
    </location>
</feature>
<evidence type="ECO:0000313" key="3">
    <source>
        <dbReference type="Proteomes" id="UP000076420"/>
    </source>
</evidence>
<name>A0A2C9KM30_BIOGL</name>
<protein>
    <recommendedName>
        <fullName evidence="1">Thioredoxin domain-containing protein</fullName>
    </recommendedName>
</protein>
<dbReference type="AlphaFoldDB" id="A0A2C9KM30"/>
<dbReference type="VEuPathDB" id="VectorBase:BGLB021218"/>
<proteinExistence type="predicted"/>
<dbReference type="STRING" id="6526.A0A2C9KM30"/>
<dbReference type="Proteomes" id="UP000076420">
    <property type="component" value="Unassembled WGS sequence"/>
</dbReference>